<dbReference type="RefSeq" id="XP_018992728.1">
    <property type="nucleotide sequence ID" value="XM_019138785.1"/>
</dbReference>
<dbReference type="OrthoDB" id="10416459at2759"/>
<sequence>MLFRLVEEFKLVDASYNLKSTPKEMVAYLEQALQYIYTDLNHSGLTHGGLPLLIYHSKTTYSNAIQKGGSILQPHYFEHDARSAGSDERVDRGEEGGSGEGCWECGV</sequence>
<organism evidence="2 3">
    <name type="scientific">Cryptococcus amylolentus CBS 6039</name>
    <dbReference type="NCBI Taxonomy" id="1295533"/>
    <lineage>
        <taxon>Eukaryota</taxon>
        <taxon>Fungi</taxon>
        <taxon>Dikarya</taxon>
        <taxon>Basidiomycota</taxon>
        <taxon>Agaricomycotina</taxon>
        <taxon>Tremellomycetes</taxon>
        <taxon>Tremellales</taxon>
        <taxon>Cryptococcaceae</taxon>
        <taxon>Cryptococcus</taxon>
    </lineage>
</organism>
<proteinExistence type="predicted"/>
<name>A0A1E3HMB3_9TREE</name>
<accession>A0A1E3HMB3</accession>
<keyword evidence="3" id="KW-1185">Reference proteome</keyword>
<dbReference type="GeneID" id="30155974"/>
<evidence type="ECO:0000313" key="3">
    <source>
        <dbReference type="Proteomes" id="UP000094065"/>
    </source>
</evidence>
<feature type="region of interest" description="Disordered" evidence="1">
    <location>
        <begin position="82"/>
        <end position="107"/>
    </location>
</feature>
<feature type="compositionally biased region" description="Basic and acidic residues" evidence="1">
    <location>
        <begin position="82"/>
        <end position="95"/>
    </location>
</feature>
<evidence type="ECO:0000313" key="2">
    <source>
        <dbReference type="EMBL" id="ODN77492.1"/>
    </source>
</evidence>
<dbReference type="AlphaFoldDB" id="A0A1E3HMB3"/>
<evidence type="ECO:0000256" key="1">
    <source>
        <dbReference type="SAM" id="MobiDB-lite"/>
    </source>
</evidence>
<dbReference type="Proteomes" id="UP000094065">
    <property type="component" value="Unassembled WGS sequence"/>
</dbReference>
<comment type="caution">
    <text evidence="2">The sequence shown here is derived from an EMBL/GenBank/DDBJ whole genome shotgun (WGS) entry which is preliminary data.</text>
</comment>
<gene>
    <name evidence="2" type="ORF">L202_04665</name>
</gene>
<protein>
    <submittedName>
        <fullName evidence="2">Uncharacterized protein</fullName>
    </submittedName>
</protein>
<dbReference type="EMBL" id="AWGJ01000007">
    <property type="protein sequence ID" value="ODN77492.1"/>
    <property type="molecule type" value="Genomic_DNA"/>
</dbReference>
<reference evidence="2 3" key="1">
    <citation type="submission" date="2016-06" db="EMBL/GenBank/DDBJ databases">
        <title>Evolution of pathogenesis and genome organization in the Tremellales.</title>
        <authorList>
            <person name="Cuomo C."/>
            <person name="Litvintseva A."/>
            <person name="Heitman J."/>
            <person name="Chen Y."/>
            <person name="Sun S."/>
            <person name="Springer D."/>
            <person name="Dromer F."/>
            <person name="Young S."/>
            <person name="Zeng Q."/>
            <person name="Chapman S."/>
            <person name="Gujja S."/>
            <person name="Saif S."/>
            <person name="Birren B."/>
        </authorList>
    </citation>
    <scope>NUCLEOTIDE SEQUENCE [LARGE SCALE GENOMIC DNA]</scope>
    <source>
        <strain evidence="2 3">CBS 6039</strain>
    </source>
</reference>